<evidence type="ECO:0000256" key="2">
    <source>
        <dbReference type="ARBA" id="ARBA00022516"/>
    </source>
</evidence>
<evidence type="ECO:0000313" key="12">
    <source>
        <dbReference type="Proteomes" id="UP001321861"/>
    </source>
</evidence>
<gene>
    <name evidence="7 11" type="primary">acpP</name>
    <name evidence="11" type="ORF">XA3_06080</name>
</gene>
<dbReference type="SUPFAM" id="SSF47336">
    <property type="entry name" value="ACP-like"/>
    <property type="match status" value="1"/>
</dbReference>
<evidence type="ECO:0000256" key="8">
    <source>
        <dbReference type="NCBIfam" id="TIGR00517"/>
    </source>
</evidence>
<dbReference type="EMBL" id="AP026802">
    <property type="protein sequence ID" value="BDR58167.1"/>
    <property type="molecule type" value="Genomic_DNA"/>
</dbReference>
<name>A0AAU9DMI4_9LACO</name>
<dbReference type="InterPro" id="IPR009081">
    <property type="entry name" value="PP-bd_ACP"/>
</dbReference>
<keyword evidence="4 7" id="KW-0276">Fatty acid metabolism</keyword>
<evidence type="ECO:0000313" key="11">
    <source>
        <dbReference type="EMBL" id="BDR58167.1"/>
    </source>
</evidence>
<keyword evidence="3 7" id="KW-0597">Phosphoprotein</keyword>
<dbReference type="NCBIfam" id="NF002150">
    <property type="entry name" value="PRK00982.1-4"/>
    <property type="match status" value="1"/>
</dbReference>
<keyword evidence="12" id="KW-1185">Reference proteome</keyword>
<dbReference type="AlphaFoldDB" id="A0AAU9DMI4"/>
<dbReference type="RefSeq" id="WP_317636084.1">
    <property type="nucleotide sequence ID" value="NZ_AP026802.1"/>
</dbReference>
<dbReference type="KEGG" id="xap:XA3_06080"/>
<evidence type="ECO:0000256" key="5">
    <source>
        <dbReference type="ARBA" id="ARBA00023098"/>
    </source>
</evidence>
<dbReference type="PROSITE" id="PS50075">
    <property type="entry name" value="CARRIER"/>
    <property type="match status" value="1"/>
</dbReference>
<dbReference type="GO" id="GO:0000035">
    <property type="term" value="F:acyl binding"/>
    <property type="evidence" value="ECO:0007669"/>
    <property type="project" value="TreeGrafter"/>
</dbReference>
<dbReference type="InterPro" id="IPR003231">
    <property type="entry name" value="ACP"/>
</dbReference>
<proteinExistence type="inferred from homology"/>
<keyword evidence="7" id="KW-0963">Cytoplasm</keyword>
<comment type="subcellular location">
    <subcellularLocation>
        <location evidence="7">Cytoplasm</location>
    </subcellularLocation>
</comment>
<evidence type="ECO:0000256" key="7">
    <source>
        <dbReference type="HAMAP-Rule" id="MF_01217"/>
    </source>
</evidence>
<dbReference type="HAMAP" id="MF_01217">
    <property type="entry name" value="Acyl_carrier"/>
    <property type="match status" value="1"/>
</dbReference>
<keyword evidence="1 7" id="KW-0596">Phosphopantetheine</keyword>
<feature type="domain" description="Carrier" evidence="10">
    <location>
        <begin position="4"/>
        <end position="79"/>
    </location>
</feature>
<dbReference type="NCBIfam" id="TIGR00517">
    <property type="entry name" value="acyl_carrier"/>
    <property type="match status" value="1"/>
</dbReference>
<comment type="function">
    <text evidence="7 9">Carrier of the growing fatty acid chain in fatty acid biosynthesis.</text>
</comment>
<keyword evidence="2 7" id="KW-0444">Lipid biosynthesis</keyword>
<evidence type="ECO:0000256" key="3">
    <source>
        <dbReference type="ARBA" id="ARBA00022553"/>
    </source>
</evidence>
<evidence type="ECO:0000256" key="4">
    <source>
        <dbReference type="ARBA" id="ARBA00022832"/>
    </source>
</evidence>
<organism evidence="11 12">
    <name type="scientific">Xylocopilactobacillus apicola</name>
    <dbReference type="NCBI Taxonomy" id="2932184"/>
    <lineage>
        <taxon>Bacteria</taxon>
        <taxon>Bacillati</taxon>
        <taxon>Bacillota</taxon>
        <taxon>Bacilli</taxon>
        <taxon>Lactobacillales</taxon>
        <taxon>Lactobacillaceae</taxon>
        <taxon>Xylocopilactobacillus</taxon>
    </lineage>
</organism>
<dbReference type="GO" id="GO:0005829">
    <property type="term" value="C:cytosol"/>
    <property type="evidence" value="ECO:0007669"/>
    <property type="project" value="TreeGrafter"/>
</dbReference>
<evidence type="ECO:0000256" key="6">
    <source>
        <dbReference type="ARBA" id="ARBA00023160"/>
    </source>
</evidence>
<evidence type="ECO:0000256" key="9">
    <source>
        <dbReference type="RuleBase" id="RU003545"/>
    </source>
</evidence>
<evidence type="ECO:0000259" key="10">
    <source>
        <dbReference type="PROSITE" id="PS50075"/>
    </source>
</evidence>
<feature type="modified residue" description="O-(pantetheine 4'-phosphoryl)serine" evidence="7">
    <location>
        <position position="39"/>
    </location>
</feature>
<protein>
    <recommendedName>
        <fullName evidence="7 8">Acyl carrier protein</fullName>
        <shortName evidence="7">ACP</shortName>
    </recommendedName>
</protein>
<keyword evidence="5 7" id="KW-0443">Lipid metabolism</keyword>
<dbReference type="PANTHER" id="PTHR20863">
    <property type="entry name" value="ACYL CARRIER PROTEIN"/>
    <property type="match status" value="1"/>
</dbReference>
<dbReference type="Gene3D" id="1.10.1200.10">
    <property type="entry name" value="ACP-like"/>
    <property type="match status" value="1"/>
</dbReference>
<dbReference type="GO" id="GO:0016020">
    <property type="term" value="C:membrane"/>
    <property type="evidence" value="ECO:0007669"/>
    <property type="project" value="GOC"/>
</dbReference>
<comment type="PTM">
    <text evidence="7">4'-phosphopantetheine is transferred from CoA to a specific serine of apo-ACP by AcpS. This modification is essential for activity because fatty acids are bound in thioester linkage to the sulfhydryl of the prosthetic group.</text>
</comment>
<reference evidence="11 12" key="1">
    <citation type="journal article" date="2023" name="Microbiol. Spectr.">
        <title>Symbiosis of Carpenter Bees with Uncharacterized Lactic Acid Bacteria Showing NAD Auxotrophy.</title>
        <authorList>
            <person name="Kawasaki S."/>
            <person name="Ozawa K."/>
            <person name="Mori T."/>
            <person name="Yamamoto A."/>
            <person name="Ito M."/>
            <person name="Ohkuma M."/>
            <person name="Sakamoto M."/>
            <person name="Matsutani M."/>
        </authorList>
    </citation>
    <scope>NUCLEOTIDE SEQUENCE [LARGE SCALE GENOMIC DNA]</scope>
    <source>
        <strain evidence="11 12">XA3</strain>
    </source>
</reference>
<keyword evidence="6 7" id="KW-0275">Fatty acid biosynthesis</keyword>
<accession>A0AAU9DMI4</accession>
<dbReference type="GO" id="GO:0000036">
    <property type="term" value="F:acyl carrier activity"/>
    <property type="evidence" value="ECO:0007669"/>
    <property type="project" value="UniProtKB-UniRule"/>
</dbReference>
<dbReference type="NCBIfam" id="NF002148">
    <property type="entry name" value="PRK00982.1-2"/>
    <property type="match status" value="1"/>
</dbReference>
<comment type="similarity">
    <text evidence="7">Belongs to the acyl carrier protein (ACP) family.</text>
</comment>
<sequence>MSDEEIFEKIKKVIVEQFEVEPAKVTPELNFKNDLDADSISLLEFSLELESEFGKEISDDDAAKILTVQDAVNFIKAQN</sequence>
<comment type="PTM">
    <text evidence="9">4'-phosphopantetheine is transferred from CoA to a specific serine of apo-ACP by acpS.</text>
</comment>
<dbReference type="InterPro" id="IPR036736">
    <property type="entry name" value="ACP-like_sf"/>
</dbReference>
<evidence type="ECO:0000256" key="1">
    <source>
        <dbReference type="ARBA" id="ARBA00022450"/>
    </source>
</evidence>
<dbReference type="GO" id="GO:0009245">
    <property type="term" value="P:lipid A biosynthetic process"/>
    <property type="evidence" value="ECO:0007669"/>
    <property type="project" value="TreeGrafter"/>
</dbReference>
<comment type="pathway">
    <text evidence="7 9">Lipid metabolism; fatty acid biosynthesis.</text>
</comment>
<dbReference type="Proteomes" id="UP001321861">
    <property type="component" value="Chromosome"/>
</dbReference>
<dbReference type="Pfam" id="PF00550">
    <property type="entry name" value="PP-binding"/>
    <property type="match status" value="1"/>
</dbReference>
<dbReference type="PANTHER" id="PTHR20863:SF76">
    <property type="entry name" value="CARRIER DOMAIN-CONTAINING PROTEIN"/>
    <property type="match status" value="1"/>
</dbReference>